<organism evidence="2 3">
    <name type="scientific">Heligmosomoides polygyrus</name>
    <name type="common">Parasitic roundworm</name>
    <dbReference type="NCBI Taxonomy" id="6339"/>
    <lineage>
        <taxon>Eukaryota</taxon>
        <taxon>Metazoa</taxon>
        <taxon>Ecdysozoa</taxon>
        <taxon>Nematoda</taxon>
        <taxon>Chromadorea</taxon>
        <taxon>Rhabditida</taxon>
        <taxon>Rhabditina</taxon>
        <taxon>Rhabditomorpha</taxon>
        <taxon>Strongyloidea</taxon>
        <taxon>Heligmosomidae</taxon>
        <taxon>Heligmosomoides</taxon>
    </lineage>
</organism>
<dbReference type="AlphaFoldDB" id="A0A183FHJ1"/>
<proteinExistence type="predicted"/>
<evidence type="ECO:0000313" key="3">
    <source>
        <dbReference type="WBParaSite" id="HPBE_0000624501-mRNA-1"/>
    </source>
</evidence>
<evidence type="ECO:0000313" key="2">
    <source>
        <dbReference type="Proteomes" id="UP000050761"/>
    </source>
</evidence>
<gene>
    <name evidence="1" type="ORF">HPBE_LOCUS6246</name>
</gene>
<dbReference type="WBParaSite" id="HPBE_0000624501-mRNA-1">
    <property type="protein sequence ID" value="HPBE_0000624501-mRNA-1"/>
    <property type="gene ID" value="HPBE_0000624501"/>
</dbReference>
<dbReference type="Proteomes" id="UP000050761">
    <property type="component" value="Unassembled WGS sequence"/>
</dbReference>
<keyword evidence="2" id="KW-1185">Reference proteome</keyword>
<reference evidence="3" key="2">
    <citation type="submission" date="2019-09" db="UniProtKB">
        <authorList>
            <consortium name="WormBaseParasite"/>
        </authorList>
    </citation>
    <scope>IDENTIFICATION</scope>
</reference>
<dbReference type="EMBL" id="UZAH01025624">
    <property type="protein sequence ID" value="VDO67523.1"/>
    <property type="molecule type" value="Genomic_DNA"/>
</dbReference>
<sequence>MGLFSEAEQKRRFEIRVSDCGCASVCLVNGFFVPRHTSAALSSRYGNIDVAVVSDDDDVGGGDDGGHDVGDVDLDRDERMFARHGRCASTRSGRHILLFAAEFRTKRSTISRRRHSAVRFPGNGPHLFEFVGSRIPLRIVLAERNGTHLAATAENSNEN</sequence>
<name>A0A183FHJ1_HELPZ</name>
<protein>
    <submittedName>
        <fullName evidence="1 3">Uncharacterized protein</fullName>
    </submittedName>
</protein>
<reference evidence="1 2" key="1">
    <citation type="submission" date="2018-11" db="EMBL/GenBank/DDBJ databases">
        <authorList>
            <consortium name="Pathogen Informatics"/>
        </authorList>
    </citation>
    <scope>NUCLEOTIDE SEQUENCE [LARGE SCALE GENOMIC DNA]</scope>
</reference>
<accession>A0A3P7YRX5</accession>
<accession>A0A183FHJ1</accession>
<evidence type="ECO:0000313" key="1">
    <source>
        <dbReference type="EMBL" id="VDO67523.1"/>
    </source>
</evidence>